<dbReference type="PROSITE" id="PS50893">
    <property type="entry name" value="ABC_TRANSPORTER_2"/>
    <property type="match status" value="2"/>
</dbReference>
<dbReference type="SUPFAM" id="SSF52540">
    <property type="entry name" value="P-loop containing nucleoside triphosphate hydrolases"/>
    <property type="match status" value="2"/>
</dbReference>
<sequence>MQKLVLELKDIEVSFLDRTILTIHNLKVHQFDRIGVVGKNGSGKSTLLQLLHQDLEPNKGHVNRLIDFEYFKQTEFPTYQASDFKLLGQLNVPDRHAKQMSGGEQTRLKLAQLFSTYHEGLLIDEPTTHLDTNGVDFLIKELMYYYGALILVSHDRFLHDQLVTKIWEINEGEIIEYTGNYSDYEQQKELERIQQQERHKKYVKEKQRLLSAADEKMKKAKKITQANQSMSKKEGNTPANRMYMTKQKDTSQKSVQRAAKALEKRVEQLEEVEAIEPEKTIRFHQPKLLQLHNKFPIMADQLTIKMEDKLLFDNARFQFPLGKNIAITGTNGSGKSTLLNHILHDGEGITFSPKVSFGVYQQLDYQFSNDKTVLELMKENSHYEESKIRAVLHAMNFTGNDLKKETSQLSGGEAIRLKLCQLFLGSYNVLLLDEPTNFLDIHSMKALETFLLNYEGTVLLVSHDREFVKRVADHRYDIQEKSIKQIY</sequence>
<dbReference type="NCBIfam" id="NF000355">
    <property type="entry name" value="ribo_prot_ABC_F"/>
    <property type="match status" value="1"/>
</dbReference>
<accession>W9AL67</accession>
<comment type="caution">
    <text evidence="4">The sequence shown here is derived from an EMBL/GenBank/DDBJ whole genome shotgun (WGS) entry which is preliminary data.</text>
</comment>
<dbReference type="AlphaFoldDB" id="W9AL67"/>
<dbReference type="InterPro" id="IPR003439">
    <property type="entry name" value="ABC_transporter-like_ATP-bd"/>
</dbReference>
<dbReference type="SMART" id="SM00382">
    <property type="entry name" value="AAA"/>
    <property type="match status" value="2"/>
</dbReference>
<dbReference type="NCBIfam" id="NF000168">
    <property type="entry name" value="ABCF_Msr_all"/>
    <property type="match status" value="1"/>
</dbReference>
<dbReference type="Pfam" id="PF00005">
    <property type="entry name" value="ABC_tran"/>
    <property type="match status" value="3"/>
</dbReference>
<feature type="domain" description="ABC transporter" evidence="3">
    <location>
        <begin position="297"/>
        <end position="486"/>
    </location>
</feature>
<keyword evidence="2 4" id="KW-0067">ATP-binding</keyword>
<dbReference type="Proteomes" id="UP000028863">
    <property type="component" value="Unassembled WGS sequence"/>
</dbReference>
<dbReference type="InterPro" id="IPR017871">
    <property type="entry name" value="ABC_transporter-like_CS"/>
</dbReference>
<evidence type="ECO:0000256" key="1">
    <source>
        <dbReference type="ARBA" id="ARBA00022741"/>
    </source>
</evidence>
<dbReference type="STRING" id="171693.BN988_02140"/>
<gene>
    <name evidence="4" type="primary">yheS_2</name>
    <name evidence="4" type="ORF">BN988_02140</name>
</gene>
<evidence type="ECO:0000313" key="5">
    <source>
        <dbReference type="Proteomes" id="UP000028863"/>
    </source>
</evidence>
<dbReference type="PANTHER" id="PTHR42855">
    <property type="entry name" value="ABC TRANSPORTER ATP-BINDING SUBUNIT"/>
    <property type="match status" value="1"/>
</dbReference>
<dbReference type="InterPro" id="IPR051309">
    <property type="entry name" value="ABCF_ATPase"/>
</dbReference>
<dbReference type="Pfam" id="PF12848">
    <property type="entry name" value="ABC_tran_Xtn"/>
    <property type="match status" value="1"/>
</dbReference>
<dbReference type="PANTHER" id="PTHR42855:SF2">
    <property type="entry name" value="DRUG RESISTANCE ABC TRANSPORTER,ATP-BINDING PROTEIN"/>
    <property type="match status" value="1"/>
</dbReference>
<organism evidence="4 5">
    <name type="scientific">Oceanobacillus picturae</name>
    <dbReference type="NCBI Taxonomy" id="171693"/>
    <lineage>
        <taxon>Bacteria</taxon>
        <taxon>Bacillati</taxon>
        <taxon>Bacillota</taxon>
        <taxon>Bacilli</taxon>
        <taxon>Bacillales</taxon>
        <taxon>Bacillaceae</taxon>
        <taxon>Oceanobacillus</taxon>
    </lineage>
</organism>
<feature type="domain" description="ABC transporter" evidence="3">
    <location>
        <begin position="6"/>
        <end position="196"/>
    </location>
</feature>
<name>W9AL67_9BACI</name>
<dbReference type="eggNOG" id="COG0488">
    <property type="taxonomic scope" value="Bacteria"/>
</dbReference>
<dbReference type="InterPro" id="IPR032781">
    <property type="entry name" value="ABC_tran_Xtn"/>
</dbReference>
<evidence type="ECO:0000259" key="3">
    <source>
        <dbReference type="PROSITE" id="PS50893"/>
    </source>
</evidence>
<reference evidence="4" key="2">
    <citation type="submission" date="2014-03" db="EMBL/GenBank/DDBJ databases">
        <authorList>
            <person name="Urmite Genomes"/>
        </authorList>
    </citation>
    <scope>NUCLEOTIDE SEQUENCE</scope>
    <source>
        <strain evidence="4">S1</strain>
    </source>
</reference>
<dbReference type="InterPro" id="IPR027417">
    <property type="entry name" value="P-loop_NTPase"/>
</dbReference>
<dbReference type="EMBL" id="CCAX010000001">
    <property type="protein sequence ID" value="CDO03622.1"/>
    <property type="molecule type" value="Genomic_DNA"/>
</dbReference>
<dbReference type="Gene3D" id="3.40.50.300">
    <property type="entry name" value="P-loop containing nucleotide triphosphate hydrolases"/>
    <property type="match status" value="3"/>
</dbReference>
<dbReference type="GO" id="GO:0016887">
    <property type="term" value="F:ATP hydrolysis activity"/>
    <property type="evidence" value="ECO:0007669"/>
    <property type="project" value="InterPro"/>
</dbReference>
<keyword evidence="5" id="KW-1185">Reference proteome</keyword>
<dbReference type="PROSITE" id="PS00211">
    <property type="entry name" value="ABC_TRANSPORTER_1"/>
    <property type="match status" value="1"/>
</dbReference>
<dbReference type="GO" id="GO:0005524">
    <property type="term" value="F:ATP binding"/>
    <property type="evidence" value="ECO:0007669"/>
    <property type="project" value="UniProtKB-KW"/>
</dbReference>
<dbReference type="CDD" id="cd03221">
    <property type="entry name" value="ABCF_EF-3"/>
    <property type="match status" value="2"/>
</dbReference>
<evidence type="ECO:0000313" key="4">
    <source>
        <dbReference type="EMBL" id="CDO03622.1"/>
    </source>
</evidence>
<proteinExistence type="predicted"/>
<protein>
    <submittedName>
        <fullName evidence="4">ABC transporter ATP-binding protein YheS</fullName>
    </submittedName>
</protein>
<dbReference type="RefSeq" id="WP_036575854.1">
    <property type="nucleotide sequence ID" value="NZ_CABLBW010000001.1"/>
</dbReference>
<dbReference type="InterPro" id="IPR003593">
    <property type="entry name" value="AAA+_ATPase"/>
</dbReference>
<evidence type="ECO:0000256" key="2">
    <source>
        <dbReference type="ARBA" id="ARBA00022840"/>
    </source>
</evidence>
<reference evidence="4" key="1">
    <citation type="submission" date="2014-03" db="EMBL/GenBank/DDBJ databases">
        <title>Draft genome sequencing of Oceanobacillus picturae strain S1 isolated from human gut.</title>
        <authorList>
            <person name="Croce O."/>
            <person name="Lagier J.C."/>
            <person name="Raoult D."/>
        </authorList>
    </citation>
    <scope>NUCLEOTIDE SEQUENCE [LARGE SCALE GENOMIC DNA]</scope>
    <source>
        <strain evidence="4">S1</strain>
    </source>
</reference>
<keyword evidence="1" id="KW-0547">Nucleotide-binding</keyword>